<reference evidence="2" key="1">
    <citation type="submission" date="2016-12" db="EMBL/GenBank/DDBJ databases">
        <title>The genomes of Aspergillus section Nigri reveals drivers in fungal speciation.</title>
        <authorList>
            <consortium name="DOE Joint Genome Institute"/>
            <person name="Vesth T.C."/>
            <person name="Nybo J."/>
            <person name="Theobald S."/>
            <person name="Brandl J."/>
            <person name="Frisvad J.C."/>
            <person name="Nielsen K.F."/>
            <person name="Lyhne E.K."/>
            <person name="Kogle M.E."/>
            <person name="Kuo A."/>
            <person name="Riley R."/>
            <person name="Clum A."/>
            <person name="Nolan M."/>
            <person name="Lipzen A."/>
            <person name="Salamov A."/>
            <person name="Henrissat B."/>
            <person name="Wiebenga A."/>
            <person name="De vries R.P."/>
            <person name="Grigoriev I.V."/>
            <person name="Mortensen U.H."/>
            <person name="Andersen M.R."/>
            <person name="Baker S.E."/>
        </authorList>
    </citation>
    <scope>NUCLEOTIDE SEQUENCE</scope>
    <source>
        <strain evidence="2">CBS 122712</strain>
    </source>
</reference>
<dbReference type="VEuPathDB" id="FungiDB:BO83DRAFT_210132"/>
<dbReference type="GeneID" id="37048664"/>
<keyword evidence="1" id="KW-0472">Membrane</keyword>
<proteinExistence type="predicted"/>
<keyword evidence="3" id="KW-1185">Reference proteome</keyword>
<dbReference type="AlphaFoldDB" id="A0A317UMN9"/>
<keyword evidence="1" id="KW-1133">Transmembrane helix</keyword>
<evidence type="ECO:0000313" key="3">
    <source>
        <dbReference type="Proteomes" id="UP000246171"/>
    </source>
</evidence>
<evidence type="ECO:0000256" key="1">
    <source>
        <dbReference type="SAM" id="Phobius"/>
    </source>
</evidence>
<evidence type="ECO:0000313" key="2">
    <source>
        <dbReference type="EMBL" id="PWY61792.1"/>
    </source>
</evidence>
<feature type="transmembrane region" description="Helical" evidence="1">
    <location>
        <begin position="12"/>
        <end position="29"/>
    </location>
</feature>
<keyword evidence="1" id="KW-0812">Transmembrane</keyword>
<accession>A0A317UMN9</accession>
<comment type="caution">
    <text evidence="2">The sequence shown here is derived from an EMBL/GenBank/DDBJ whole genome shotgun (WGS) entry which is preliminary data.</text>
</comment>
<organism evidence="2 3">
    <name type="scientific">Aspergillus eucalypticola (strain CBS 122712 / IBT 29274)</name>
    <dbReference type="NCBI Taxonomy" id="1448314"/>
    <lineage>
        <taxon>Eukaryota</taxon>
        <taxon>Fungi</taxon>
        <taxon>Dikarya</taxon>
        <taxon>Ascomycota</taxon>
        <taxon>Pezizomycotina</taxon>
        <taxon>Eurotiomycetes</taxon>
        <taxon>Eurotiomycetidae</taxon>
        <taxon>Eurotiales</taxon>
        <taxon>Aspergillaceae</taxon>
        <taxon>Aspergillus</taxon>
        <taxon>Aspergillus subgen. Circumdati</taxon>
    </lineage>
</organism>
<sequence length="68" mass="7779">MRVKSLLGNRARAARSLLLAMLIVCMWSYCLYPCSRRDYSGPIDDWLRSPRVNLLLLSTTTRFGSLCP</sequence>
<dbReference type="EMBL" id="MSFU01000054">
    <property type="protein sequence ID" value="PWY61792.1"/>
    <property type="molecule type" value="Genomic_DNA"/>
</dbReference>
<dbReference type="Proteomes" id="UP000246171">
    <property type="component" value="Unassembled WGS sequence"/>
</dbReference>
<protein>
    <submittedName>
        <fullName evidence="2">Uncharacterized protein</fullName>
    </submittedName>
</protein>
<dbReference type="RefSeq" id="XP_025381846.1">
    <property type="nucleotide sequence ID" value="XM_025526702.1"/>
</dbReference>
<gene>
    <name evidence="2" type="ORF">BO83DRAFT_210132</name>
</gene>
<name>A0A317UMN9_ASPEC</name>